<reference evidence="2 3" key="1">
    <citation type="journal article" date="2016" name="Mol. Biol. Evol.">
        <title>Comparative Genomics of Early-Diverging Mushroom-Forming Fungi Provides Insights into the Origins of Lignocellulose Decay Capabilities.</title>
        <authorList>
            <person name="Nagy L.G."/>
            <person name="Riley R."/>
            <person name="Tritt A."/>
            <person name="Adam C."/>
            <person name="Daum C."/>
            <person name="Floudas D."/>
            <person name="Sun H."/>
            <person name="Yadav J.S."/>
            <person name="Pangilinan J."/>
            <person name="Larsson K.H."/>
            <person name="Matsuura K."/>
            <person name="Barry K."/>
            <person name="Labutti K."/>
            <person name="Kuo R."/>
            <person name="Ohm R.A."/>
            <person name="Bhattacharya S.S."/>
            <person name="Shirouzu T."/>
            <person name="Yoshinaga Y."/>
            <person name="Martin F.M."/>
            <person name="Grigoriev I.V."/>
            <person name="Hibbett D.S."/>
        </authorList>
    </citation>
    <scope>NUCLEOTIDE SEQUENCE [LARGE SCALE GENOMIC DNA]</scope>
    <source>
        <strain evidence="2 3">TUFC12733</strain>
    </source>
</reference>
<sequence>MTARPLTTDSVDARLSLGEIVSTLSSHLIEEYFCSAQYRLPLYRWQNFRELFERAGRRPEQMAGMGGVIAHTLIAYGAYASNSPAILGPGAAAHSNIDSEEGNFIHWGQQRAAVCGKITDLAVRIADERGVFRVECNESILILLLLEMLLDHGDASGRRGRPFRVAALGHARALYEERSKSNEYPELQGGGLGWHFYTRDTMQAAVAGLKPRLKDRDVQMLCGQERILDLPTPEGIAQALNGEILAWIPVIRIWNHITHMTRQLALRMARDAGSRDDPFDDNFLWKLYQDLDDTTAAIQLMQARLSEFFTSKKPSHNFFQFYCRTNSLGCILVNFLVHRGVKQELQNLHERIDRAYLTPLDDITDFGESEHEQRRSRLLQLKHEADGRMHDCARELASVLWSMQNALPARTGLGIMTGVPMMYETLPTFAEILCTTPSTEEGGSQGFPLATKVQEVGWLLSTYRSLGWSWADMADLIKYLENHHTRLMALKSRLAVLPTHRKWAAHPASRIRPSVKRATSSFAPPTPESMEAAPRPDLFDQPSGDYTSIASTQGAGTVYAAALMPPQALTLRNLQTSEAPDFVSHVLPEPSMMIGTGTSTTSVQVFDPFADMYTMDVENEMLDDGMVQPGGLSSPPSYEDLQQWASLFSDQVPPNWDFGHSGFSPPPH</sequence>
<dbReference type="EMBL" id="KV417272">
    <property type="protein sequence ID" value="KZO99414.1"/>
    <property type="molecule type" value="Genomic_DNA"/>
</dbReference>
<dbReference type="AlphaFoldDB" id="A0A167Q4U4"/>
<evidence type="ECO:0000256" key="1">
    <source>
        <dbReference type="SAM" id="MobiDB-lite"/>
    </source>
</evidence>
<feature type="region of interest" description="Disordered" evidence="1">
    <location>
        <begin position="508"/>
        <end position="533"/>
    </location>
</feature>
<evidence type="ECO:0000313" key="2">
    <source>
        <dbReference type="EMBL" id="KZO99414.1"/>
    </source>
</evidence>
<proteinExistence type="predicted"/>
<protein>
    <recommendedName>
        <fullName evidence="4">Transcription factor domain-containing protein</fullName>
    </recommendedName>
</protein>
<dbReference type="STRING" id="1330018.A0A167Q4U4"/>
<dbReference type="OrthoDB" id="39175at2759"/>
<name>A0A167Q4U4_CALVF</name>
<gene>
    <name evidence="2" type="ORF">CALVIDRAFT_380343</name>
</gene>
<keyword evidence="3" id="KW-1185">Reference proteome</keyword>
<accession>A0A167Q4U4</accession>
<evidence type="ECO:0000313" key="3">
    <source>
        <dbReference type="Proteomes" id="UP000076738"/>
    </source>
</evidence>
<organism evidence="2 3">
    <name type="scientific">Calocera viscosa (strain TUFC12733)</name>
    <dbReference type="NCBI Taxonomy" id="1330018"/>
    <lineage>
        <taxon>Eukaryota</taxon>
        <taxon>Fungi</taxon>
        <taxon>Dikarya</taxon>
        <taxon>Basidiomycota</taxon>
        <taxon>Agaricomycotina</taxon>
        <taxon>Dacrymycetes</taxon>
        <taxon>Dacrymycetales</taxon>
        <taxon>Dacrymycetaceae</taxon>
        <taxon>Calocera</taxon>
    </lineage>
</organism>
<dbReference type="Proteomes" id="UP000076738">
    <property type="component" value="Unassembled WGS sequence"/>
</dbReference>
<evidence type="ECO:0008006" key="4">
    <source>
        <dbReference type="Google" id="ProtNLM"/>
    </source>
</evidence>